<reference evidence="1" key="1">
    <citation type="journal article" date="2013" name="Genetics">
        <title>The draft genome and transcriptome of Panagrellus redivivus are shaped by the harsh demands of a free-living lifestyle.</title>
        <authorList>
            <person name="Srinivasan J."/>
            <person name="Dillman A.R."/>
            <person name="Macchietto M.G."/>
            <person name="Heikkinen L."/>
            <person name="Lakso M."/>
            <person name="Fracchia K.M."/>
            <person name="Antoshechkin I."/>
            <person name="Mortazavi A."/>
            <person name="Wong G."/>
            <person name="Sternberg P.W."/>
        </authorList>
    </citation>
    <scope>NUCLEOTIDE SEQUENCE [LARGE SCALE GENOMIC DNA]</scope>
    <source>
        <strain evidence="1">MT8872</strain>
    </source>
</reference>
<reference evidence="2" key="2">
    <citation type="submission" date="2020-10" db="UniProtKB">
        <authorList>
            <consortium name="WormBaseParasite"/>
        </authorList>
    </citation>
    <scope>IDENTIFICATION</scope>
</reference>
<evidence type="ECO:0000313" key="1">
    <source>
        <dbReference type="Proteomes" id="UP000492821"/>
    </source>
</evidence>
<evidence type="ECO:0000313" key="2">
    <source>
        <dbReference type="WBParaSite" id="Pan_g21008.t1"/>
    </source>
</evidence>
<keyword evidence="1" id="KW-1185">Reference proteome</keyword>
<name>A0A7E4VIT3_PANRE</name>
<sequence>MSKNYLQIFENEVHSSKFVVSEWSLLLLKYSKVDVTNLPPNLCSTLLIELDSLKNRLKTHYYRLRATQLEWFNYVKQLPNSATTAERNSYHTADALNKFAYAGTIYKVMSDISCMKAKTFVSPIKFEKLPYEFQQRLVNLLPLSDVINFKLIGKAASKASQFRENCVDELVILHTMQSPTNIKKPILSPDFLTEKKTYHVKGRVELNFDSVEKYDLAIPLISGNYKLLTMKGTFSWHQVLQLMKKSDMLLDFVLKGELVIDPKDYSNFCNELLAFAVKFNSFVITCPNADHAFMAELKKVLKNHITHSFRVRFPRLVLFSRKRRFHEASDLTPNDHLAAMMCEFENSWNEE</sequence>
<dbReference type="WBParaSite" id="Pan_g21008.t1">
    <property type="protein sequence ID" value="Pan_g21008.t1"/>
    <property type="gene ID" value="Pan_g21008"/>
</dbReference>
<accession>A0A7E4VIT3</accession>
<dbReference type="Proteomes" id="UP000492821">
    <property type="component" value="Unassembled WGS sequence"/>
</dbReference>
<dbReference type="AlphaFoldDB" id="A0A7E4VIT3"/>
<protein>
    <submittedName>
        <fullName evidence="2">F-box domain-containing protein</fullName>
    </submittedName>
</protein>
<organism evidence="1 2">
    <name type="scientific">Panagrellus redivivus</name>
    <name type="common">Microworm</name>
    <dbReference type="NCBI Taxonomy" id="6233"/>
    <lineage>
        <taxon>Eukaryota</taxon>
        <taxon>Metazoa</taxon>
        <taxon>Ecdysozoa</taxon>
        <taxon>Nematoda</taxon>
        <taxon>Chromadorea</taxon>
        <taxon>Rhabditida</taxon>
        <taxon>Tylenchina</taxon>
        <taxon>Panagrolaimomorpha</taxon>
        <taxon>Panagrolaimoidea</taxon>
        <taxon>Panagrolaimidae</taxon>
        <taxon>Panagrellus</taxon>
    </lineage>
</organism>
<proteinExistence type="predicted"/>